<proteinExistence type="inferred from homology"/>
<organism evidence="3 4">
    <name type="scientific">Candidatus Blautia gallistercoris</name>
    <dbReference type="NCBI Taxonomy" id="2838490"/>
    <lineage>
        <taxon>Bacteria</taxon>
        <taxon>Bacillati</taxon>
        <taxon>Bacillota</taxon>
        <taxon>Clostridia</taxon>
        <taxon>Lachnospirales</taxon>
        <taxon>Lachnospiraceae</taxon>
        <taxon>Blautia</taxon>
    </lineage>
</organism>
<accession>A0A9D2B241</accession>
<dbReference type="Gene3D" id="3.30.110.70">
    <property type="entry name" value="Hypothetical protein apc22750. Chain B"/>
    <property type="match status" value="1"/>
</dbReference>
<comment type="similarity">
    <text evidence="1 2">Belongs to the UPF0145 family.</text>
</comment>
<dbReference type="Proteomes" id="UP000886817">
    <property type="component" value="Unassembled WGS sequence"/>
</dbReference>
<dbReference type="SUPFAM" id="SSF117782">
    <property type="entry name" value="YbjQ-like"/>
    <property type="match status" value="1"/>
</dbReference>
<reference evidence="3" key="2">
    <citation type="submission" date="2021-04" db="EMBL/GenBank/DDBJ databases">
        <authorList>
            <person name="Gilroy R."/>
        </authorList>
    </citation>
    <scope>NUCLEOTIDE SEQUENCE</scope>
    <source>
        <strain evidence="3">ChiSjej1B19-8411</strain>
    </source>
</reference>
<dbReference type="PANTHER" id="PTHR34068">
    <property type="entry name" value="UPF0145 PROTEIN YBJQ"/>
    <property type="match status" value="1"/>
</dbReference>
<evidence type="ECO:0000256" key="2">
    <source>
        <dbReference type="HAMAP-Rule" id="MF_00338"/>
    </source>
</evidence>
<evidence type="ECO:0000256" key="1">
    <source>
        <dbReference type="ARBA" id="ARBA00010751"/>
    </source>
</evidence>
<sequence>MLYVTTETIPGRNIQPLGLVMGNTIQSVHLGKDIMNSFKTIVGGELTSYNEMMTDARNIALERMLEDAQRMNADAIVAMRFTTASISQGAAEILAYGTAVKFID</sequence>
<dbReference type="EMBL" id="DXEX01000035">
    <property type="protein sequence ID" value="HIX58330.1"/>
    <property type="molecule type" value="Genomic_DNA"/>
</dbReference>
<gene>
    <name evidence="3" type="ORF">IAA45_01245</name>
</gene>
<evidence type="ECO:0000313" key="4">
    <source>
        <dbReference type="Proteomes" id="UP000886817"/>
    </source>
</evidence>
<dbReference type="InterPro" id="IPR035439">
    <property type="entry name" value="UPF0145_dom_sf"/>
</dbReference>
<dbReference type="AlphaFoldDB" id="A0A9D2B241"/>
<evidence type="ECO:0000313" key="3">
    <source>
        <dbReference type="EMBL" id="HIX58330.1"/>
    </source>
</evidence>
<protein>
    <recommendedName>
        <fullName evidence="2">UPF0145 protein IAA45_01245</fullName>
    </recommendedName>
</protein>
<dbReference type="Pfam" id="PF01906">
    <property type="entry name" value="YbjQ_1"/>
    <property type="match status" value="1"/>
</dbReference>
<dbReference type="HAMAP" id="MF_00338">
    <property type="entry name" value="UPF0145"/>
    <property type="match status" value="1"/>
</dbReference>
<name>A0A9D2B241_9FIRM</name>
<reference evidence="3" key="1">
    <citation type="journal article" date="2021" name="PeerJ">
        <title>Extensive microbial diversity within the chicken gut microbiome revealed by metagenomics and culture.</title>
        <authorList>
            <person name="Gilroy R."/>
            <person name="Ravi A."/>
            <person name="Getino M."/>
            <person name="Pursley I."/>
            <person name="Horton D.L."/>
            <person name="Alikhan N.F."/>
            <person name="Baker D."/>
            <person name="Gharbi K."/>
            <person name="Hall N."/>
            <person name="Watson M."/>
            <person name="Adriaenssens E.M."/>
            <person name="Foster-Nyarko E."/>
            <person name="Jarju S."/>
            <person name="Secka A."/>
            <person name="Antonio M."/>
            <person name="Oren A."/>
            <person name="Chaudhuri R.R."/>
            <person name="La Ragione R."/>
            <person name="Hildebrand F."/>
            <person name="Pallen M.J."/>
        </authorList>
    </citation>
    <scope>NUCLEOTIDE SEQUENCE</scope>
    <source>
        <strain evidence="3">ChiSjej1B19-8411</strain>
    </source>
</reference>
<dbReference type="PANTHER" id="PTHR34068:SF2">
    <property type="entry name" value="UPF0145 PROTEIN SCO3412"/>
    <property type="match status" value="1"/>
</dbReference>
<comment type="caution">
    <text evidence="3">The sequence shown here is derived from an EMBL/GenBank/DDBJ whole genome shotgun (WGS) entry which is preliminary data.</text>
</comment>
<dbReference type="InterPro" id="IPR002765">
    <property type="entry name" value="UPF0145_YbjQ-like"/>
</dbReference>